<comment type="caution">
    <text evidence="2">The sequence shown here is derived from an EMBL/GenBank/DDBJ whole genome shotgun (WGS) entry which is preliminary data.</text>
</comment>
<protein>
    <submittedName>
        <fullName evidence="2">Chlorophyll A-B binding protein</fullName>
    </submittedName>
</protein>
<reference evidence="2 3" key="1">
    <citation type="submission" date="2015-09" db="EMBL/GenBank/DDBJ databases">
        <title>Identification and resolution of microdiversity through metagenomic sequencing of parallel consortia.</title>
        <authorList>
            <person name="Nelson W.C."/>
            <person name="Romine M.F."/>
            <person name="Lindemann S.R."/>
        </authorList>
    </citation>
    <scope>NUCLEOTIDE SEQUENCE [LARGE SCALE GENOMIC DNA]</scope>
    <source>
        <strain evidence="2">Ana</strain>
    </source>
</reference>
<dbReference type="SUPFAM" id="SSF103511">
    <property type="entry name" value="Chlorophyll a-b binding protein"/>
    <property type="match status" value="1"/>
</dbReference>
<dbReference type="EMBL" id="LJZR01000001">
    <property type="protein sequence ID" value="KPQ37793.1"/>
    <property type="molecule type" value="Genomic_DNA"/>
</dbReference>
<keyword evidence="1" id="KW-0472">Membrane</keyword>
<keyword evidence="1" id="KW-1133">Transmembrane helix</keyword>
<dbReference type="Proteomes" id="UP000050465">
    <property type="component" value="Unassembled WGS sequence"/>
</dbReference>
<evidence type="ECO:0000313" key="2">
    <source>
        <dbReference type="EMBL" id="KPQ37793.1"/>
    </source>
</evidence>
<dbReference type="InterPro" id="IPR022796">
    <property type="entry name" value="Chloroa_b-bind"/>
</dbReference>
<organism evidence="2 3">
    <name type="scientific">Phormidesmis priestleyi Ana</name>
    <dbReference type="NCBI Taxonomy" id="1666911"/>
    <lineage>
        <taxon>Bacteria</taxon>
        <taxon>Bacillati</taxon>
        <taxon>Cyanobacteriota</taxon>
        <taxon>Cyanophyceae</taxon>
        <taxon>Leptolyngbyales</taxon>
        <taxon>Leptolyngbyaceae</taxon>
        <taxon>Phormidesmis</taxon>
    </lineage>
</organism>
<dbReference type="AlphaFoldDB" id="A0A0P7Z4D6"/>
<dbReference type="Gene3D" id="1.10.3460.10">
    <property type="entry name" value="Chlorophyll a/b binding protein domain"/>
    <property type="match status" value="1"/>
</dbReference>
<feature type="transmembrane region" description="Helical" evidence="1">
    <location>
        <begin position="59"/>
        <end position="83"/>
    </location>
</feature>
<keyword evidence="1" id="KW-0812">Transmembrane</keyword>
<dbReference type="PATRIC" id="fig|1666911.3.peg.2744"/>
<sequence>MTSSPIASSPITSSPTTSRGYIIEESGSLNNFAIEPEVYVDDIQQFGFNHYAELINGRLAMMGFISAIAFELITGQGIVTWLVNL</sequence>
<proteinExistence type="predicted"/>
<dbReference type="STRING" id="1666911.HLUCCA11_01670"/>
<accession>A0A0P7Z4D6</accession>
<evidence type="ECO:0000313" key="3">
    <source>
        <dbReference type="Proteomes" id="UP000050465"/>
    </source>
</evidence>
<gene>
    <name evidence="2" type="ORF">HLUCCA11_01670</name>
</gene>
<evidence type="ECO:0000256" key="1">
    <source>
        <dbReference type="SAM" id="Phobius"/>
    </source>
</evidence>
<dbReference type="Pfam" id="PF00504">
    <property type="entry name" value="Chloroa_b-bind"/>
    <property type="match status" value="1"/>
</dbReference>
<name>A0A0P7Z4D6_9CYAN</name>